<dbReference type="AlphaFoldDB" id="A0A2K1IG58"/>
<dbReference type="Gramene" id="Pp3c24_9460V3.1">
    <property type="protein sequence ID" value="PAC:32910706.CDS.1"/>
    <property type="gene ID" value="Pp3c24_9460"/>
</dbReference>
<dbReference type="EnsemblPlants" id="Pp3c24_9511V3.1">
    <property type="protein sequence ID" value="PAC:32910199.CDS.1"/>
    <property type="gene ID" value="Pp3c24_9511"/>
</dbReference>
<name>A0A2K1IG58_PHYPA</name>
<dbReference type="EnsemblPlants" id="Pp3c24_9571V3.1">
    <property type="protein sequence ID" value="PAC:32908715.CDS.1"/>
    <property type="gene ID" value="Pp3c24_9571"/>
</dbReference>
<reference evidence="4" key="3">
    <citation type="submission" date="2020-12" db="UniProtKB">
        <authorList>
            <consortium name="EnsemblPlants"/>
        </authorList>
    </citation>
    <scope>IDENTIFICATION</scope>
</reference>
<dbReference type="PaxDb" id="3218-PP1S196_60V6.1"/>
<protein>
    <submittedName>
        <fullName evidence="3 4">Uncharacterized protein</fullName>
    </submittedName>
</protein>
<dbReference type="Gramene" id="Pp3c24_9456V3.1">
    <property type="protein sequence ID" value="PAC:32908586.CDS.1"/>
    <property type="gene ID" value="Pp3c24_9456"/>
</dbReference>
<accession>A0A2K1IG58</accession>
<dbReference type="EnsemblPlants" id="Pp3c24_9460V3.1">
    <property type="protein sequence ID" value="PAC:32910706.CDS.1"/>
    <property type="gene ID" value="Pp3c24_9460"/>
</dbReference>
<dbReference type="EMBL" id="ABEU02000024">
    <property type="protein sequence ID" value="PNR28255.1"/>
    <property type="molecule type" value="Genomic_DNA"/>
</dbReference>
<dbReference type="Gramene" id="Pp3c24_9481V3.1">
    <property type="protein sequence ID" value="PAC:32909440.CDS.1"/>
    <property type="gene ID" value="Pp3c24_9481"/>
</dbReference>
<keyword evidence="5" id="KW-1185">Reference proteome</keyword>
<gene>
    <name evidence="1" type="ORF">PHYPA_028847</name>
    <name evidence="2" type="ORF">PHYPA_028848</name>
    <name evidence="3" type="ORF">PHYPA_028850</name>
</gene>
<evidence type="ECO:0000313" key="5">
    <source>
        <dbReference type="Proteomes" id="UP000006727"/>
    </source>
</evidence>
<organism evidence="3">
    <name type="scientific">Physcomitrium patens</name>
    <name type="common">Spreading-leaved earth moss</name>
    <name type="synonym">Physcomitrella patens</name>
    <dbReference type="NCBI Taxonomy" id="3218"/>
    <lineage>
        <taxon>Eukaryota</taxon>
        <taxon>Viridiplantae</taxon>
        <taxon>Streptophyta</taxon>
        <taxon>Embryophyta</taxon>
        <taxon>Bryophyta</taxon>
        <taxon>Bryophytina</taxon>
        <taxon>Bryopsida</taxon>
        <taxon>Funariidae</taxon>
        <taxon>Funariales</taxon>
        <taxon>Funariaceae</taxon>
        <taxon>Physcomitrium</taxon>
    </lineage>
</organism>
<dbReference type="InParanoid" id="A0A2K1IG58"/>
<evidence type="ECO:0000313" key="3">
    <source>
        <dbReference type="EMBL" id="PNR28258.1"/>
    </source>
</evidence>
<dbReference type="Gramene" id="Pp3c24_9571V3.1">
    <property type="protein sequence ID" value="PAC:32908715.CDS.1"/>
    <property type="gene ID" value="Pp3c24_9571"/>
</dbReference>
<reference evidence="3 5" key="1">
    <citation type="journal article" date="2008" name="Science">
        <title>The Physcomitrella genome reveals evolutionary insights into the conquest of land by plants.</title>
        <authorList>
            <person name="Rensing S."/>
            <person name="Lang D."/>
            <person name="Zimmer A."/>
            <person name="Terry A."/>
            <person name="Salamov A."/>
            <person name="Shapiro H."/>
            <person name="Nishiyama T."/>
            <person name="Perroud P.-F."/>
            <person name="Lindquist E."/>
            <person name="Kamisugi Y."/>
            <person name="Tanahashi T."/>
            <person name="Sakakibara K."/>
            <person name="Fujita T."/>
            <person name="Oishi K."/>
            <person name="Shin-I T."/>
            <person name="Kuroki Y."/>
            <person name="Toyoda A."/>
            <person name="Suzuki Y."/>
            <person name="Hashimoto A."/>
            <person name="Yamaguchi K."/>
            <person name="Sugano A."/>
            <person name="Kohara Y."/>
            <person name="Fujiyama A."/>
            <person name="Anterola A."/>
            <person name="Aoki S."/>
            <person name="Ashton N."/>
            <person name="Barbazuk W.B."/>
            <person name="Barker E."/>
            <person name="Bennetzen J."/>
            <person name="Bezanilla M."/>
            <person name="Blankenship R."/>
            <person name="Cho S.H."/>
            <person name="Dutcher S."/>
            <person name="Estelle M."/>
            <person name="Fawcett J.A."/>
            <person name="Gundlach H."/>
            <person name="Hanada K."/>
            <person name="Heyl A."/>
            <person name="Hicks K.A."/>
            <person name="Hugh J."/>
            <person name="Lohr M."/>
            <person name="Mayer K."/>
            <person name="Melkozernov A."/>
            <person name="Murata T."/>
            <person name="Nelson D."/>
            <person name="Pils B."/>
            <person name="Prigge M."/>
            <person name="Reiss B."/>
            <person name="Renner T."/>
            <person name="Rombauts S."/>
            <person name="Rushton P."/>
            <person name="Sanderfoot A."/>
            <person name="Schween G."/>
            <person name="Shiu S.-H."/>
            <person name="Stueber K."/>
            <person name="Theodoulou F.L."/>
            <person name="Tu H."/>
            <person name="Van de Peer Y."/>
            <person name="Verrier P.J."/>
            <person name="Waters E."/>
            <person name="Wood A."/>
            <person name="Yang L."/>
            <person name="Cove D."/>
            <person name="Cuming A."/>
            <person name="Hasebe M."/>
            <person name="Lucas S."/>
            <person name="Mishler D.B."/>
            <person name="Reski R."/>
            <person name="Grigoriev I."/>
            <person name="Quatrano R.S."/>
            <person name="Boore J.L."/>
        </authorList>
    </citation>
    <scope>NUCLEOTIDE SEQUENCE [LARGE SCALE GENOMIC DNA]</scope>
    <source>
        <strain evidence="4 5">cv. Gransden 2004</strain>
    </source>
</reference>
<dbReference type="EnsemblPlants" id="Pp3c24_9500V3.1">
    <property type="protein sequence ID" value="PAC:32910842.CDS.1"/>
    <property type="gene ID" value="Pp3c24_9500"/>
</dbReference>
<dbReference type="EnsemblPlants" id="Pp3c24_9456V3.1">
    <property type="protein sequence ID" value="PAC:32908586.CDS.1"/>
    <property type="gene ID" value="Pp3c24_9456"/>
</dbReference>
<dbReference type="EnsemblPlants" id="Pp3c24_9481V3.1">
    <property type="protein sequence ID" value="PAC:32909440.CDS.1"/>
    <property type="gene ID" value="Pp3c24_9481"/>
</dbReference>
<dbReference type="Gramene" id="Pp3c24_9500V3.1">
    <property type="protein sequence ID" value="PAC:32910842.CDS.1"/>
    <property type="gene ID" value="Pp3c24_9500"/>
</dbReference>
<sequence length="51" mass="5677">MSRAAVRPDPEESTCAGRSFREQRENEVCEGECGGREIVSVRRLMSCTTLS</sequence>
<evidence type="ECO:0000313" key="2">
    <source>
        <dbReference type="EMBL" id="PNR28256.1"/>
    </source>
</evidence>
<proteinExistence type="predicted"/>
<reference evidence="3 5" key="2">
    <citation type="journal article" date="2018" name="Plant J.">
        <title>The Physcomitrella patens chromosome-scale assembly reveals moss genome structure and evolution.</title>
        <authorList>
            <person name="Lang D."/>
            <person name="Ullrich K.K."/>
            <person name="Murat F."/>
            <person name="Fuchs J."/>
            <person name="Jenkins J."/>
            <person name="Haas F.B."/>
            <person name="Piednoel M."/>
            <person name="Gundlach H."/>
            <person name="Van Bel M."/>
            <person name="Meyberg R."/>
            <person name="Vives C."/>
            <person name="Morata J."/>
            <person name="Symeonidi A."/>
            <person name="Hiss M."/>
            <person name="Muchero W."/>
            <person name="Kamisugi Y."/>
            <person name="Saleh O."/>
            <person name="Blanc G."/>
            <person name="Decker E.L."/>
            <person name="van Gessel N."/>
            <person name="Grimwood J."/>
            <person name="Hayes R.D."/>
            <person name="Graham S.W."/>
            <person name="Gunter L.E."/>
            <person name="McDaniel S.F."/>
            <person name="Hoernstein S.N.W."/>
            <person name="Larsson A."/>
            <person name="Li F.W."/>
            <person name="Perroud P.F."/>
            <person name="Phillips J."/>
            <person name="Ranjan P."/>
            <person name="Rokshar D.S."/>
            <person name="Rothfels C.J."/>
            <person name="Schneider L."/>
            <person name="Shu S."/>
            <person name="Stevenson D.W."/>
            <person name="Thummler F."/>
            <person name="Tillich M."/>
            <person name="Villarreal Aguilar J.C."/>
            <person name="Widiez T."/>
            <person name="Wong G.K."/>
            <person name="Wymore A."/>
            <person name="Zhang Y."/>
            <person name="Zimmer A.D."/>
            <person name="Quatrano R.S."/>
            <person name="Mayer K.F.X."/>
            <person name="Goodstein D."/>
            <person name="Casacuberta J.M."/>
            <person name="Vandepoele K."/>
            <person name="Reski R."/>
            <person name="Cuming A.C."/>
            <person name="Tuskan G.A."/>
            <person name="Maumus F."/>
            <person name="Salse J."/>
            <person name="Schmutz J."/>
            <person name="Rensing S.A."/>
        </authorList>
    </citation>
    <scope>NUCLEOTIDE SEQUENCE [LARGE SCALE GENOMIC DNA]</scope>
    <source>
        <strain evidence="4 5">cv. Gransden 2004</strain>
    </source>
</reference>
<evidence type="ECO:0000313" key="1">
    <source>
        <dbReference type="EMBL" id="PNR28255.1"/>
    </source>
</evidence>
<dbReference type="EMBL" id="ABEU02000024">
    <property type="protein sequence ID" value="PNR28256.1"/>
    <property type="molecule type" value="Genomic_DNA"/>
</dbReference>
<dbReference type="Gramene" id="Pp3c24_9511V3.1">
    <property type="protein sequence ID" value="PAC:32910199.CDS.1"/>
    <property type="gene ID" value="Pp3c24_9511"/>
</dbReference>
<evidence type="ECO:0000313" key="4">
    <source>
        <dbReference type="EnsemblPlants" id="PAC:32908586.CDS.1"/>
    </source>
</evidence>
<dbReference type="EMBL" id="ABEU02000024">
    <property type="protein sequence ID" value="PNR28258.1"/>
    <property type="molecule type" value="Genomic_DNA"/>
</dbReference>
<dbReference type="Proteomes" id="UP000006727">
    <property type="component" value="Chromosome 24"/>
</dbReference>